<organism evidence="1 2">
    <name type="scientific">Edwardsiella phage MSW-3</name>
    <dbReference type="NCBI Taxonomy" id="1264700"/>
    <lineage>
        <taxon>Viruses</taxon>
        <taxon>Duplodnaviria</taxon>
        <taxon>Heunggongvirae</taxon>
        <taxon>Uroviricota</taxon>
        <taxon>Caudoviricetes</taxon>
        <taxon>Yokohamavirus</taxon>
        <taxon>Yokohamavirus MSW3</taxon>
    </lineage>
</organism>
<protein>
    <submittedName>
        <fullName evidence="1">Putative tail-fiber protein</fullName>
    </submittedName>
</protein>
<accession>L0MY01</accession>
<sequence>MALILPNRYPGRAGAVSAEYPQGSFKNRSAPNVEDGTYMEKDWLNDQAGFFGAILKAAGVTPNGNVDTATSSQVYDALKTLFPLASTLGTAAFKNVGTGGSDVAGANSTMGGTYTNVTSSRAMGVTYTNSATRPMLVIYSCDATRFGTAVAAVNGVTVARFIGVESASTHNGPSMTFIVPPGATYSITKTAGSLSNIIWAEMV</sequence>
<dbReference type="OrthoDB" id="25667at10239"/>
<name>L0MY01_9CAUD</name>
<reference evidence="1 2" key="1">
    <citation type="journal article" date="2013" name="Genome Announc.">
        <title>Complete Genome Sequence of a Novel Myovirus Which Infects Atypical Strains of Edwardsiella tarda.</title>
        <authorList>
            <person name="Yasuike M."/>
            <person name="Sugaya E."/>
            <person name="Nakamura Y."/>
            <person name="Shigenobu Y."/>
            <person name="Kawato Y."/>
            <person name="Kai W."/>
            <person name="Nagai S."/>
            <person name="Fujiwara A."/>
            <person name="Sano M."/>
            <person name="Kobayashi T."/>
            <person name="Nakai T."/>
        </authorList>
    </citation>
    <scope>NUCLEOTIDE SEQUENCE [LARGE SCALE GENOMIC DNA]</scope>
</reference>
<proteinExistence type="predicted"/>
<dbReference type="Proteomes" id="UP000010365">
    <property type="component" value="Segment"/>
</dbReference>
<evidence type="ECO:0000313" key="2">
    <source>
        <dbReference type="Proteomes" id="UP000010365"/>
    </source>
</evidence>
<keyword evidence="2" id="KW-1185">Reference proteome</keyword>
<dbReference type="GeneID" id="14515971"/>
<dbReference type="EMBL" id="AB767244">
    <property type="protein sequence ID" value="BAM68862.1"/>
    <property type="molecule type" value="Genomic_DNA"/>
</dbReference>
<dbReference type="RefSeq" id="YP_007348954.1">
    <property type="nucleotide sequence ID" value="NC_020082.1"/>
</dbReference>
<evidence type="ECO:0000313" key="1">
    <source>
        <dbReference type="EMBL" id="BAM68862.1"/>
    </source>
</evidence>
<dbReference type="KEGG" id="vg:14515971"/>